<dbReference type="EMBL" id="BPLQ01003552">
    <property type="protein sequence ID" value="GIY01289.1"/>
    <property type="molecule type" value="Genomic_DNA"/>
</dbReference>
<accession>A0AAV4PYJ7</accession>
<reference evidence="1 2" key="1">
    <citation type="submission" date="2021-06" db="EMBL/GenBank/DDBJ databases">
        <title>Caerostris darwini draft genome.</title>
        <authorList>
            <person name="Kono N."/>
            <person name="Arakawa K."/>
        </authorList>
    </citation>
    <scope>NUCLEOTIDE SEQUENCE [LARGE SCALE GENOMIC DNA]</scope>
</reference>
<protein>
    <submittedName>
        <fullName evidence="1">Uncharacterized protein</fullName>
    </submittedName>
</protein>
<name>A0AAV4PYJ7_9ARAC</name>
<dbReference type="Proteomes" id="UP001054837">
    <property type="component" value="Unassembled WGS sequence"/>
</dbReference>
<keyword evidence="2" id="KW-1185">Reference proteome</keyword>
<evidence type="ECO:0000313" key="2">
    <source>
        <dbReference type="Proteomes" id="UP001054837"/>
    </source>
</evidence>
<sequence>MKLANSKPLAWNTTPMRKNSERLLHSNDRIAAVGGRGGFRCFPPPLCYPAMNRYRGVSFYAYLSAPSGLVFPGGNLCDIFHWHKMSPKKRRKGIICKLNSLPKSACSKALTCLLRRYMIIYPKRRGIRILMEYEVDLGLRAVRILQAKRGFGENPMNVCITDL</sequence>
<proteinExistence type="predicted"/>
<gene>
    <name evidence="1" type="ORF">CDAR_213361</name>
</gene>
<comment type="caution">
    <text evidence="1">The sequence shown here is derived from an EMBL/GenBank/DDBJ whole genome shotgun (WGS) entry which is preliminary data.</text>
</comment>
<dbReference type="AlphaFoldDB" id="A0AAV4PYJ7"/>
<organism evidence="1 2">
    <name type="scientific">Caerostris darwini</name>
    <dbReference type="NCBI Taxonomy" id="1538125"/>
    <lineage>
        <taxon>Eukaryota</taxon>
        <taxon>Metazoa</taxon>
        <taxon>Ecdysozoa</taxon>
        <taxon>Arthropoda</taxon>
        <taxon>Chelicerata</taxon>
        <taxon>Arachnida</taxon>
        <taxon>Araneae</taxon>
        <taxon>Araneomorphae</taxon>
        <taxon>Entelegynae</taxon>
        <taxon>Araneoidea</taxon>
        <taxon>Araneidae</taxon>
        <taxon>Caerostris</taxon>
    </lineage>
</organism>
<evidence type="ECO:0000313" key="1">
    <source>
        <dbReference type="EMBL" id="GIY01289.1"/>
    </source>
</evidence>